<dbReference type="AlphaFoldDB" id="A0A3N6PYV3"/>
<gene>
    <name evidence="2" type="ORF">D5R40_07925</name>
</gene>
<evidence type="ECO:0000313" key="3">
    <source>
        <dbReference type="Proteomes" id="UP000269154"/>
    </source>
</evidence>
<dbReference type="OrthoDB" id="465883at2"/>
<evidence type="ECO:0000256" key="1">
    <source>
        <dbReference type="SAM" id="Phobius"/>
    </source>
</evidence>
<evidence type="ECO:0008006" key="4">
    <source>
        <dbReference type="Google" id="ProtNLM"/>
    </source>
</evidence>
<dbReference type="Proteomes" id="UP000269154">
    <property type="component" value="Unassembled WGS sequence"/>
</dbReference>
<feature type="transmembrane region" description="Helical" evidence="1">
    <location>
        <begin position="6"/>
        <end position="23"/>
    </location>
</feature>
<dbReference type="EMBL" id="RCBY01000030">
    <property type="protein sequence ID" value="RQH48291.1"/>
    <property type="molecule type" value="Genomic_DNA"/>
</dbReference>
<keyword evidence="1" id="KW-0812">Transmembrane</keyword>
<sequence>MAVIEFVIFTGLGIVLGAFIFNISNDREQKRILDDAFYKLLELQNGKISLIQLAAAAKVDAQIAQKYLEGQVQVFTATLEIDEQGDTFYKFPKLSLPPVLDKQQW</sequence>
<organism evidence="2 3">
    <name type="scientific">Okeania hirsuta</name>
    <dbReference type="NCBI Taxonomy" id="1458930"/>
    <lineage>
        <taxon>Bacteria</taxon>
        <taxon>Bacillati</taxon>
        <taxon>Cyanobacteriota</taxon>
        <taxon>Cyanophyceae</taxon>
        <taxon>Oscillatoriophycideae</taxon>
        <taxon>Oscillatoriales</taxon>
        <taxon>Microcoleaceae</taxon>
        <taxon>Okeania</taxon>
    </lineage>
</organism>
<accession>A0A3N6PYV3</accession>
<name>A0A3N6PYV3_9CYAN</name>
<reference evidence="2 3" key="1">
    <citation type="journal article" date="2018" name="ACS Chem. Biol.">
        <title>Ketoreductase domain dysfunction expands chemodiversity: malyngamide biosynthesis in the cyanobacterium Okeania hirsuta.</title>
        <authorList>
            <person name="Moss N.A."/>
            <person name="Leao T."/>
            <person name="Rankin M."/>
            <person name="McCullough T.M."/>
            <person name="Qu P."/>
            <person name="Korobeynikov A."/>
            <person name="Smith J.L."/>
            <person name="Gerwick L."/>
            <person name="Gerwick W.H."/>
        </authorList>
    </citation>
    <scope>NUCLEOTIDE SEQUENCE [LARGE SCALE GENOMIC DNA]</scope>
    <source>
        <strain evidence="2 3">PAB10Feb10-1</strain>
    </source>
</reference>
<keyword evidence="1" id="KW-1133">Transmembrane helix</keyword>
<keyword evidence="1" id="KW-0472">Membrane</keyword>
<proteinExistence type="predicted"/>
<protein>
    <recommendedName>
        <fullName evidence="4">Type II secretion system protein</fullName>
    </recommendedName>
</protein>
<dbReference type="RefSeq" id="WP_124145888.1">
    <property type="nucleotide sequence ID" value="NZ_CAWOKI010000127.1"/>
</dbReference>
<evidence type="ECO:0000313" key="2">
    <source>
        <dbReference type="EMBL" id="RQH48291.1"/>
    </source>
</evidence>
<comment type="caution">
    <text evidence="2">The sequence shown here is derived from an EMBL/GenBank/DDBJ whole genome shotgun (WGS) entry which is preliminary data.</text>
</comment>
<keyword evidence="3" id="KW-1185">Reference proteome</keyword>